<dbReference type="OrthoDB" id="1115105at2"/>
<dbReference type="Pfam" id="PF10184">
    <property type="entry name" value="DUF2358"/>
    <property type="match status" value="1"/>
</dbReference>
<dbReference type="Proteomes" id="UP000238762">
    <property type="component" value="Unassembled WGS sequence"/>
</dbReference>
<dbReference type="EMBL" id="PVWJ01000053">
    <property type="protein sequence ID" value="PSB02657.1"/>
    <property type="molecule type" value="Genomic_DNA"/>
</dbReference>
<evidence type="ECO:0000313" key="1">
    <source>
        <dbReference type="EMBL" id="PSB02657.1"/>
    </source>
</evidence>
<dbReference type="AlphaFoldDB" id="A0A2T1C3D5"/>
<dbReference type="Gene3D" id="3.10.450.50">
    <property type="match status" value="1"/>
</dbReference>
<evidence type="ECO:0008006" key="3">
    <source>
        <dbReference type="Google" id="ProtNLM"/>
    </source>
</evidence>
<dbReference type="PANTHER" id="PTHR34123">
    <property type="entry name" value="OS04G0578200 PROTEIN"/>
    <property type="match status" value="1"/>
</dbReference>
<name>A0A2T1C3D5_9CYAN</name>
<gene>
    <name evidence="1" type="ORF">C7B64_12145</name>
</gene>
<sequence>MDILEILKQDYQKFPHDQTYSIYAENVFFKDPMNQFQGIERYQTMIGFIKNWFKNPQLDLHDIQRSGNTITTRWTLSWTTPLPWNPHISIPGWSELKVNQDELICSHIDYWNCSRLDVVRQHIFPLQSLK</sequence>
<accession>A0A2T1C3D5</accession>
<evidence type="ECO:0000313" key="2">
    <source>
        <dbReference type="Proteomes" id="UP000238762"/>
    </source>
</evidence>
<dbReference type="InterPro" id="IPR018790">
    <property type="entry name" value="DUF2358"/>
</dbReference>
<dbReference type="PANTHER" id="PTHR34123:SF1">
    <property type="entry name" value="OS04G0578200 PROTEIN"/>
    <property type="match status" value="1"/>
</dbReference>
<reference evidence="1 2" key="1">
    <citation type="submission" date="2018-02" db="EMBL/GenBank/DDBJ databases">
        <authorList>
            <person name="Cohen D.B."/>
            <person name="Kent A.D."/>
        </authorList>
    </citation>
    <scope>NUCLEOTIDE SEQUENCE [LARGE SCALE GENOMIC DNA]</scope>
    <source>
        <strain evidence="1 2">CCAP 1448/3</strain>
    </source>
</reference>
<protein>
    <recommendedName>
        <fullName evidence="3">DUF2358 domain-containing protein</fullName>
    </recommendedName>
</protein>
<keyword evidence="2" id="KW-1185">Reference proteome</keyword>
<comment type="caution">
    <text evidence="1">The sequence shown here is derived from an EMBL/GenBank/DDBJ whole genome shotgun (WGS) entry which is preliminary data.</text>
</comment>
<reference evidence="1 2" key="2">
    <citation type="submission" date="2018-03" db="EMBL/GenBank/DDBJ databases">
        <title>The ancient ancestry and fast evolution of plastids.</title>
        <authorList>
            <person name="Moore K.R."/>
            <person name="Magnabosco C."/>
            <person name="Momper L."/>
            <person name="Gold D.A."/>
            <person name="Bosak T."/>
            <person name="Fournier G.P."/>
        </authorList>
    </citation>
    <scope>NUCLEOTIDE SEQUENCE [LARGE SCALE GENOMIC DNA]</scope>
    <source>
        <strain evidence="1 2">CCAP 1448/3</strain>
    </source>
</reference>
<organism evidence="1 2">
    <name type="scientific">Merismopedia glauca CCAP 1448/3</name>
    <dbReference type="NCBI Taxonomy" id="1296344"/>
    <lineage>
        <taxon>Bacteria</taxon>
        <taxon>Bacillati</taxon>
        <taxon>Cyanobacteriota</taxon>
        <taxon>Cyanophyceae</taxon>
        <taxon>Synechococcales</taxon>
        <taxon>Merismopediaceae</taxon>
        <taxon>Merismopedia</taxon>
    </lineage>
</organism>
<dbReference type="SUPFAM" id="SSF54427">
    <property type="entry name" value="NTF2-like"/>
    <property type="match status" value="1"/>
</dbReference>
<proteinExistence type="predicted"/>
<dbReference type="InterPro" id="IPR032710">
    <property type="entry name" value="NTF2-like_dom_sf"/>
</dbReference>